<gene>
    <name evidence="1" type="ORF">SNE35_28775</name>
</gene>
<organism evidence="1 2">
    <name type="scientific">Roseateles agri</name>
    <dbReference type="NCBI Taxonomy" id="3098619"/>
    <lineage>
        <taxon>Bacteria</taxon>
        <taxon>Pseudomonadati</taxon>
        <taxon>Pseudomonadota</taxon>
        <taxon>Betaproteobacteria</taxon>
        <taxon>Burkholderiales</taxon>
        <taxon>Sphaerotilaceae</taxon>
        <taxon>Roseateles</taxon>
    </lineage>
</organism>
<protein>
    <submittedName>
        <fullName evidence="1">Uncharacterized protein</fullName>
    </submittedName>
</protein>
<dbReference type="Proteomes" id="UP001285263">
    <property type="component" value="Unassembled WGS sequence"/>
</dbReference>
<dbReference type="RefSeq" id="WP_320426493.1">
    <property type="nucleotide sequence ID" value="NZ_JAXCLA010000010.1"/>
</dbReference>
<evidence type="ECO:0000313" key="2">
    <source>
        <dbReference type="Proteomes" id="UP001285263"/>
    </source>
</evidence>
<dbReference type="EMBL" id="JAXCLA010000010">
    <property type="protein sequence ID" value="MDY0748529.1"/>
    <property type="molecule type" value="Genomic_DNA"/>
</dbReference>
<evidence type="ECO:0000313" key="1">
    <source>
        <dbReference type="EMBL" id="MDY0748529.1"/>
    </source>
</evidence>
<sequence>MNAAQLNMLDAAPRAMRAPLAWLQHAELPQAFRACYRCTHGADHGIERYCRHPELLDRGASQPVAIVRAWGGGCGPDAQHLTDPALA</sequence>
<name>A0ABU5DT19_9BURK</name>
<accession>A0ABU5DT19</accession>
<proteinExistence type="predicted"/>
<keyword evidence="2" id="KW-1185">Reference proteome</keyword>
<comment type="caution">
    <text evidence="1">The sequence shown here is derived from an EMBL/GenBank/DDBJ whole genome shotgun (WGS) entry which is preliminary data.</text>
</comment>
<reference evidence="1 2" key="1">
    <citation type="submission" date="2023-11" db="EMBL/GenBank/DDBJ databases">
        <title>Paucibacter sp. nov., isolated from fresh soil in Korea.</title>
        <authorList>
            <person name="Le N.T.T."/>
        </authorList>
    </citation>
    <scope>NUCLEOTIDE SEQUENCE [LARGE SCALE GENOMIC DNA]</scope>
    <source>
        <strain evidence="1 2">R3-3</strain>
    </source>
</reference>